<keyword evidence="1" id="KW-0732">Signal</keyword>
<feature type="chain" id="PRO_5015707483" description="7(1) septoil knot domain-containing protein" evidence="1">
    <location>
        <begin position="24"/>
        <end position="109"/>
    </location>
</feature>
<gene>
    <name evidence="3" type="ORF">C6Y28_00775</name>
</gene>
<dbReference type="EMBL" id="CP027569">
    <property type="protein sequence ID" value="AVO26279.1"/>
    <property type="molecule type" value="Genomic_DNA"/>
</dbReference>
<evidence type="ECO:0000259" key="2">
    <source>
        <dbReference type="Pfam" id="PF19647"/>
    </source>
</evidence>
<dbReference type="InterPro" id="IPR046148">
    <property type="entry name" value="Septknot"/>
</dbReference>
<dbReference type="OrthoDB" id="514259at2"/>
<dbReference type="AlphaFoldDB" id="A0A2S0M497"/>
<dbReference type="Proteomes" id="UP000238358">
    <property type="component" value="Chromosome"/>
</dbReference>
<reference evidence="3 4" key="1">
    <citation type="journal article" date="2018" name="Genome Announc.">
        <title>Complete genomes of two Megasphaera elsdenii strains, NCIMB 702410 and ATCC 25940.</title>
        <authorList>
            <person name="Hatmaker E.A."/>
            <person name="O'Dell K."/>
            <person name="Riley L.A."/>
            <person name="Klingeman D.M."/>
            <person name="Guss A.M."/>
        </authorList>
    </citation>
    <scope>NUCLEOTIDE SEQUENCE [LARGE SCALE GENOMIC DNA]</scope>
    <source>
        <strain evidence="3 4">NCIMB702410</strain>
    </source>
</reference>
<evidence type="ECO:0000313" key="3">
    <source>
        <dbReference type="EMBL" id="AVO26279.1"/>
    </source>
</evidence>
<accession>A0A2S0M497</accession>
<feature type="signal peptide" evidence="1">
    <location>
        <begin position="1"/>
        <end position="23"/>
    </location>
</feature>
<proteinExistence type="predicted"/>
<feature type="domain" description="7(1) septoil knot" evidence="2">
    <location>
        <begin position="35"/>
        <end position="108"/>
    </location>
</feature>
<name>A0A2S0M497_MEGEL</name>
<organism evidence="3 4">
    <name type="scientific">Megasphaera elsdenii</name>
    <dbReference type="NCBI Taxonomy" id="907"/>
    <lineage>
        <taxon>Bacteria</taxon>
        <taxon>Bacillati</taxon>
        <taxon>Bacillota</taxon>
        <taxon>Negativicutes</taxon>
        <taxon>Veillonellales</taxon>
        <taxon>Veillonellaceae</taxon>
        <taxon>Megasphaera</taxon>
    </lineage>
</organism>
<protein>
    <recommendedName>
        <fullName evidence="2">7(1) septoil knot domain-containing protein</fullName>
    </recommendedName>
</protein>
<dbReference type="RefSeq" id="WP_027894867.1">
    <property type="nucleotide sequence ID" value="NZ_CP027569.1"/>
</dbReference>
<evidence type="ECO:0000256" key="1">
    <source>
        <dbReference type="SAM" id="SignalP"/>
    </source>
</evidence>
<sequence>MRKWIHLALLVLCFFCLSGAVLAASAVTPDGYFNGIRLAGKVRVVHSFPDIRVQVVSAFPDLRVQTVNYFPDNIGQWQFVDYGEDFTIQFVDSFPDIRIQFVNSFPGVP</sequence>
<evidence type="ECO:0000313" key="4">
    <source>
        <dbReference type="Proteomes" id="UP000238358"/>
    </source>
</evidence>
<dbReference type="Pfam" id="PF19647">
    <property type="entry name" value="Septknot"/>
    <property type="match status" value="1"/>
</dbReference>